<dbReference type="InterPro" id="IPR019049">
    <property type="entry name" value="Nucleoporin_prot_Ndc1/Nup"/>
</dbReference>
<reference evidence="14 15" key="1">
    <citation type="submission" date="2014-04" db="EMBL/GenBank/DDBJ databases">
        <authorList>
            <consortium name="DOE Joint Genome Institute"/>
            <person name="Kuo A."/>
            <person name="Martino E."/>
            <person name="Perotto S."/>
            <person name="Kohler A."/>
            <person name="Nagy L.G."/>
            <person name="Floudas D."/>
            <person name="Copeland A."/>
            <person name="Barry K.W."/>
            <person name="Cichocki N."/>
            <person name="Veneault-Fourrey C."/>
            <person name="LaButti K."/>
            <person name="Lindquist E.A."/>
            <person name="Lipzen A."/>
            <person name="Lundell T."/>
            <person name="Morin E."/>
            <person name="Murat C."/>
            <person name="Sun H."/>
            <person name="Tunlid A."/>
            <person name="Henrissat B."/>
            <person name="Grigoriev I.V."/>
            <person name="Hibbett D.S."/>
            <person name="Martin F."/>
            <person name="Nordberg H.P."/>
            <person name="Cantor M.N."/>
            <person name="Hua S.X."/>
        </authorList>
    </citation>
    <scope>NUCLEOTIDE SEQUENCE [LARGE SCALE GENOMIC DNA]</scope>
    <source>
        <strain evidence="14 15">Zn</strain>
    </source>
</reference>
<dbReference type="OrthoDB" id="67850at2759"/>
<keyword evidence="9" id="KW-0811">Translocation</keyword>
<keyword evidence="6" id="KW-0509">mRNA transport</keyword>
<evidence type="ECO:0000256" key="7">
    <source>
        <dbReference type="ARBA" id="ARBA00022927"/>
    </source>
</evidence>
<dbReference type="PANTHER" id="PTHR13269:SF6">
    <property type="entry name" value="NUCLEOPORIN NDC1"/>
    <property type="match status" value="1"/>
</dbReference>
<accession>A0A0C3GR74</accession>
<evidence type="ECO:0000256" key="5">
    <source>
        <dbReference type="ARBA" id="ARBA00022692"/>
    </source>
</evidence>
<feature type="transmembrane region" description="Helical" evidence="13">
    <location>
        <begin position="148"/>
        <end position="168"/>
    </location>
</feature>
<comment type="subcellular location">
    <subcellularLocation>
        <location evidence="1">Nucleus membrane</location>
        <topology evidence="1">Multi-pass membrane protein</topology>
    </subcellularLocation>
    <subcellularLocation>
        <location evidence="2">Nucleus</location>
        <location evidence="2">Nuclear pore complex</location>
    </subcellularLocation>
</comment>
<dbReference type="AlphaFoldDB" id="A0A0C3GR74"/>
<evidence type="ECO:0000256" key="9">
    <source>
        <dbReference type="ARBA" id="ARBA00023010"/>
    </source>
</evidence>
<evidence type="ECO:0000313" key="14">
    <source>
        <dbReference type="EMBL" id="KIM92986.1"/>
    </source>
</evidence>
<feature type="transmembrane region" description="Helical" evidence="13">
    <location>
        <begin position="215"/>
        <end position="238"/>
    </location>
</feature>
<dbReference type="PANTHER" id="PTHR13269">
    <property type="entry name" value="NUCLEOPORIN NDC1"/>
    <property type="match status" value="1"/>
</dbReference>
<dbReference type="InParanoid" id="A0A0C3GR74"/>
<evidence type="ECO:0000256" key="6">
    <source>
        <dbReference type="ARBA" id="ARBA00022816"/>
    </source>
</evidence>
<evidence type="ECO:0000256" key="2">
    <source>
        <dbReference type="ARBA" id="ARBA00004567"/>
    </source>
</evidence>
<gene>
    <name evidence="14" type="ORF">OIDMADRAFT_208304</name>
</gene>
<feature type="transmembrane region" description="Helical" evidence="13">
    <location>
        <begin position="56"/>
        <end position="76"/>
    </location>
</feature>
<dbReference type="Pfam" id="PF09531">
    <property type="entry name" value="Ndc1_Nup"/>
    <property type="match status" value="1"/>
</dbReference>
<reference evidence="15" key="2">
    <citation type="submission" date="2015-01" db="EMBL/GenBank/DDBJ databases">
        <title>Evolutionary Origins and Diversification of the Mycorrhizal Mutualists.</title>
        <authorList>
            <consortium name="DOE Joint Genome Institute"/>
            <consortium name="Mycorrhizal Genomics Consortium"/>
            <person name="Kohler A."/>
            <person name="Kuo A."/>
            <person name="Nagy L.G."/>
            <person name="Floudas D."/>
            <person name="Copeland A."/>
            <person name="Barry K.W."/>
            <person name="Cichocki N."/>
            <person name="Veneault-Fourrey C."/>
            <person name="LaButti K."/>
            <person name="Lindquist E.A."/>
            <person name="Lipzen A."/>
            <person name="Lundell T."/>
            <person name="Morin E."/>
            <person name="Murat C."/>
            <person name="Riley R."/>
            <person name="Ohm R."/>
            <person name="Sun H."/>
            <person name="Tunlid A."/>
            <person name="Henrissat B."/>
            <person name="Grigoriev I.V."/>
            <person name="Hibbett D.S."/>
            <person name="Martin F."/>
        </authorList>
    </citation>
    <scope>NUCLEOTIDE SEQUENCE [LARGE SCALE GENOMIC DNA]</scope>
    <source>
        <strain evidence="15">Zn</strain>
    </source>
</reference>
<evidence type="ECO:0000256" key="13">
    <source>
        <dbReference type="SAM" id="Phobius"/>
    </source>
</evidence>
<protein>
    <recommendedName>
        <fullName evidence="16">Nucleoporin NDC1</fullName>
    </recommendedName>
</protein>
<keyword evidence="11 13" id="KW-0472">Membrane</keyword>
<evidence type="ECO:0000256" key="12">
    <source>
        <dbReference type="ARBA" id="ARBA00023242"/>
    </source>
</evidence>
<dbReference type="GO" id="GO:0051028">
    <property type="term" value="P:mRNA transport"/>
    <property type="evidence" value="ECO:0007669"/>
    <property type="project" value="UniProtKB-KW"/>
</dbReference>
<dbReference type="GO" id="GO:0031965">
    <property type="term" value="C:nuclear membrane"/>
    <property type="evidence" value="ECO:0007669"/>
    <property type="project" value="UniProtKB-SubCell"/>
</dbReference>
<dbReference type="STRING" id="913774.A0A0C3GR74"/>
<evidence type="ECO:0000256" key="11">
    <source>
        <dbReference type="ARBA" id="ARBA00023136"/>
    </source>
</evidence>
<evidence type="ECO:0000256" key="4">
    <source>
        <dbReference type="ARBA" id="ARBA00022448"/>
    </source>
</evidence>
<dbReference type="GO" id="GO:0106166">
    <property type="term" value="F:spindle pole body-nuclear membrane anchor activity"/>
    <property type="evidence" value="ECO:0007669"/>
    <property type="project" value="TreeGrafter"/>
</dbReference>
<proteinExistence type="inferred from homology"/>
<dbReference type="GO" id="GO:0005816">
    <property type="term" value="C:spindle pole body"/>
    <property type="evidence" value="ECO:0007669"/>
    <property type="project" value="TreeGrafter"/>
</dbReference>
<dbReference type="GO" id="GO:0006999">
    <property type="term" value="P:nuclear pore organization"/>
    <property type="evidence" value="ECO:0007669"/>
    <property type="project" value="TreeGrafter"/>
</dbReference>
<dbReference type="GO" id="GO:0070762">
    <property type="term" value="C:nuclear pore transmembrane ring"/>
    <property type="evidence" value="ECO:0007669"/>
    <property type="project" value="TreeGrafter"/>
</dbReference>
<dbReference type="EMBL" id="KN832901">
    <property type="protein sequence ID" value="KIM92986.1"/>
    <property type="molecule type" value="Genomic_DNA"/>
</dbReference>
<keyword evidence="8 13" id="KW-1133">Transmembrane helix</keyword>
<evidence type="ECO:0000256" key="10">
    <source>
        <dbReference type="ARBA" id="ARBA00023132"/>
    </source>
</evidence>
<keyword evidence="7" id="KW-0653">Protein transport</keyword>
<keyword evidence="10" id="KW-0906">Nuclear pore complex</keyword>
<comment type="similarity">
    <text evidence="3">Belongs to the NDC1 family.</text>
</comment>
<sequence>MPPPPRIRPYKDFLTPALHRRFARATAALFALCYAEAVYVGEWNSFIWTWFPLGRAGIRAGLLFIPAFMIFILRVAQLHVGFRTSYSAYQTFTRYAARLETVQTAMWYLLSAYLFSEIYIWSAPPEADLNRIKQPHWTDRRVLNEKPIYLTSYLIFVALLQTGIHLFYDYDKIDMPATKATPEAPSEQVETSNIPPYVQLKTRIPALVTNALSRAIGMAVISPFIYSLTIRSFAWSFTRSFAKIFWNLPKSSALPATRPFHWSVLARTVAAGFLLVMLWEVGNAAFSAYVAQAPLKNDRPITYESKDPNGSLLTGLKGKKLQTRAFAFWELVYIAKRFQGRRKMIFEDIDRKGGAAWSQILAVCIEVIKGIETRIAEFQAPPVAMKQGKEETITPLPRLSQPLKDGLKQSGDIFTAPNTKNKGVAQAVGSYAKAHGQSPPGSSPNTKKLLARAESAVLTPEQRKEIDANGVTGLFKERALRFIQSSFGWPFRQEYRRRISAVVLGSPYGDVGIIVDAIESLTRFAVCSLSEDKYGNVQRDVKLIIQTLTASVTKLEAFKISLPFHWTDVEKKRESPEVDTILAALKAGLTELIEAFGNYSEDLRLSQSEMRLAREAATPARVGREMAEIGK</sequence>
<dbReference type="GO" id="GO:0015031">
    <property type="term" value="P:protein transport"/>
    <property type="evidence" value="ECO:0007669"/>
    <property type="project" value="UniProtKB-KW"/>
</dbReference>
<name>A0A0C3GR74_OIDMZ</name>
<evidence type="ECO:0000313" key="15">
    <source>
        <dbReference type="Proteomes" id="UP000054321"/>
    </source>
</evidence>
<dbReference type="Proteomes" id="UP000054321">
    <property type="component" value="Unassembled WGS sequence"/>
</dbReference>
<dbReference type="GO" id="GO:0070631">
    <property type="term" value="P:spindle pole body localization"/>
    <property type="evidence" value="ECO:0007669"/>
    <property type="project" value="TreeGrafter"/>
</dbReference>
<keyword evidence="5 13" id="KW-0812">Transmembrane</keyword>
<keyword evidence="12" id="KW-0539">Nucleus</keyword>
<evidence type="ECO:0000256" key="3">
    <source>
        <dbReference type="ARBA" id="ARBA00005760"/>
    </source>
</evidence>
<dbReference type="HOGENOM" id="CLU_029386_1_0_1"/>
<keyword evidence="4" id="KW-0813">Transport</keyword>
<evidence type="ECO:0000256" key="8">
    <source>
        <dbReference type="ARBA" id="ARBA00022989"/>
    </source>
</evidence>
<organism evidence="14 15">
    <name type="scientific">Oidiodendron maius (strain Zn)</name>
    <dbReference type="NCBI Taxonomy" id="913774"/>
    <lineage>
        <taxon>Eukaryota</taxon>
        <taxon>Fungi</taxon>
        <taxon>Dikarya</taxon>
        <taxon>Ascomycota</taxon>
        <taxon>Pezizomycotina</taxon>
        <taxon>Leotiomycetes</taxon>
        <taxon>Leotiomycetes incertae sedis</taxon>
        <taxon>Myxotrichaceae</taxon>
        <taxon>Oidiodendron</taxon>
    </lineage>
</organism>
<evidence type="ECO:0000256" key="1">
    <source>
        <dbReference type="ARBA" id="ARBA00004232"/>
    </source>
</evidence>
<evidence type="ECO:0008006" key="16">
    <source>
        <dbReference type="Google" id="ProtNLM"/>
    </source>
</evidence>
<keyword evidence="15" id="KW-1185">Reference proteome</keyword>